<name>A0AAE3KZR5_9FIRM</name>
<proteinExistence type="inferred from homology"/>
<dbReference type="EMBL" id="JANKAS010000006">
    <property type="protein sequence ID" value="MCR1899041.1"/>
    <property type="molecule type" value="Genomic_DNA"/>
</dbReference>
<evidence type="ECO:0000256" key="2">
    <source>
        <dbReference type="SAM" id="Phobius"/>
    </source>
</evidence>
<dbReference type="CDD" id="cd24054">
    <property type="entry name" value="ASKHA_NBD_AaPPX-GppA_MtPPX2-like"/>
    <property type="match status" value="1"/>
</dbReference>
<keyword evidence="5" id="KW-1185">Reference proteome</keyword>
<keyword evidence="2" id="KW-0472">Membrane</keyword>
<dbReference type="GO" id="GO:0016462">
    <property type="term" value="F:pyrophosphatase activity"/>
    <property type="evidence" value="ECO:0007669"/>
    <property type="project" value="TreeGrafter"/>
</dbReference>
<evidence type="ECO:0000313" key="5">
    <source>
        <dbReference type="Proteomes" id="UP001205748"/>
    </source>
</evidence>
<dbReference type="AlphaFoldDB" id="A0AAE3KZR5"/>
<comment type="similarity">
    <text evidence="1">Belongs to the GppA/Ppx family.</text>
</comment>
<feature type="transmembrane region" description="Helical" evidence="2">
    <location>
        <begin position="265"/>
        <end position="289"/>
    </location>
</feature>
<dbReference type="RefSeq" id="WP_257530967.1">
    <property type="nucleotide sequence ID" value="NZ_JANKAS010000006.1"/>
</dbReference>
<accession>A0AAE3KZR5</accession>
<evidence type="ECO:0000313" key="4">
    <source>
        <dbReference type="EMBL" id="MCR1899041.1"/>
    </source>
</evidence>
<dbReference type="InterPro" id="IPR043129">
    <property type="entry name" value="ATPase_NBD"/>
</dbReference>
<sequence>MKKVAIIDIGTNSMRLMIATINNGQIVDREKTLETTRMGQGIDKNGYLSGETIERNFAALKKFVGIAHKQKIEKIVAFATSALRDASNREEFIHKVEKELSLEIQLLSGEREAEIGFKGVMGEIDTERLLVIDIGGGSTEFILGSKKEGIESLTSINIGALRMTEKFIAHDPISAVELKDLEKNIKEQLLPLKEKLSLMEDAKIVGIAGTITTLSAMKQQMEYYDWRKIHQSTLSFKEIAGILQQLIPLNIEERKKIKGLQPKRADIIIAGIVILKCIMEVFAIESIMISESDNLEGMVYELLDLVF</sequence>
<evidence type="ECO:0000256" key="1">
    <source>
        <dbReference type="ARBA" id="ARBA00007125"/>
    </source>
</evidence>
<dbReference type="Gene3D" id="3.30.420.40">
    <property type="match status" value="1"/>
</dbReference>
<comment type="caution">
    <text evidence="4">The sequence shown here is derived from an EMBL/GenBank/DDBJ whole genome shotgun (WGS) entry which is preliminary data.</text>
</comment>
<protein>
    <submittedName>
        <fullName evidence="4">Ppx/GppA family phosphatase</fullName>
    </submittedName>
</protein>
<gene>
    <name evidence="4" type="ORF">NSA47_08585</name>
</gene>
<reference evidence="4" key="1">
    <citation type="submission" date="2022-07" db="EMBL/GenBank/DDBJ databases">
        <title>Enhanced cultured diversity of the mouse gut microbiota enables custom-made synthetic communities.</title>
        <authorList>
            <person name="Afrizal A."/>
        </authorList>
    </citation>
    <scope>NUCLEOTIDE SEQUENCE</scope>
    <source>
        <strain evidence="4">DSM 28593</strain>
    </source>
</reference>
<dbReference type="Pfam" id="PF02541">
    <property type="entry name" value="Ppx-GppA"/>
    <property type="match status" value="1"/>
</dbReference>
<keyword evidence="2" id="KW-0812">Transmembrane</keyword>
<dbReference type="SUPFAM" id="SSF53067">
    <property type="entry name" value="Actin-like ATPase domain"/>
    <property type="match status" value="2"/>
</dbReference>
<dbReference type="PANTHER" id="PTHR30005">
    <property type="entry name" value="EXOPOLYPHOSPHATASE"/>
    <property type="match status" value="1"/>
</dbReference>
<dbReference type="InterPro" id="IPR003695">
    <property type="entry name" value="Ppx_GppA_N"/>
</dbReference>
<keyword evidence="2" id="KW-1133">Transmembrane helix</keyword>
<dbReference type="Gene3D" id="3.30.420.150">
    <property type="entry name" value="Exopolyphosphatase. Domain 2"/>
    <property type="match status" value="1"/>
</dbReference>
<evidence type="ECO:0000259" key="3">
    <source>
        <dbReference type="Pfam" id="PF02541"/>
    </source>
</evidence>
<dbReference type="PANTHER" id="PTHR30005:SF0">
    <property type="entry name" value="RETROGRADE REGULATION PROTEIN 2"/>
    <property type="match status" value="1"/>
</dbReference>
<organism evidence="4 5">
    <name type="scientific">Irregularibacter muris</name>
    <dbReference type="NCBI Taxonomy" id="1796619"/>
    <lineage>
        <taxon>Bacteria</taxon>
        <taxon>Bacillati</taxon>
        <taxon>Bacillota</taxon>
        <taxon>Clostridia</taxon>
        <taxon>Eubacteriales</taxon>
        <taxon>Eubacteriaceae</taxon>
        <taxon>Irregularibacter</taxon>
    </lineage>
</organism>
<dbReference type="InterPro" id="IPR050273">
    <property type="entry name" value="GppA/Ppx_hydrolase"/>
</dbReference>
<dbReference type="Proteomes" id="UP001205748">
    <property type="component" value="Unassembled WGS sequence"/>
</dbReference>
<feature type="domain" description="Ppx/GppA phosphatase N-terminal" evidence="3">
    <location>
        <begin position="18"/>
        <end position="304"/>
    </location>
</feature>